<evidence type="ECO:0000256" key="3">
    <source>
        <dbReference type="ARBA" id="ARBA00037385"/>
    </source>
</evidence>
<evidence type="ECO:0000313" key="7">
    <source>
        <dbReference type="Proteomes" id="UP001367676"/>
    </source>
</evidence>
<dbReference type="PROSITE" id="PS50297">
    <property type="entry name" value="ANK_REP_REGION"/>
    <property type="match status" value="2"/>
</dbReference>
<dbReference type="PANTHER" id="PTHR24197:SF44">
    <property type="entry name" value="ANKYRIN REPEAT DOMAIN-CONTAINING PROTEIN 54"/>
    <property type="match status" value="1"/>
</dbReference>
<organism evidence="6 7">
    <name type="scientific">Parthenolecanium corni</name>
    <dbReference type="NCBI Taxonomy" id="536013"/>
    <lineage>
        <taxon>Eukaryota</taxon>
        <taxon>Metazoa</taxon>
        <taxon>Ecdysozoa</taxon>
        <taxon>Arthropoda</taxon>
        <taxon>Hexapoda</taxon>
        <taxon>Insecta</taxon>
        <taxon>Pterygota</taxon>
        <taxon>Neoptera</taxon>
        <taxon>Paraneoptera</taxon>
        <taxon>Hemiptera</taxon>
        <taxon>Sternorrhyncha</taxon>
        <taxon>Coccoidea</taxon>
        <taxon>Coccidae</taxon>
        <taxon>Parthenolecanium</taxon>
    </lineage>
</organism>
<evidence type="ECO:0000256" key="4">
    <source>
        <dbReference type="ARBA" id="ARBA00039237"/>
    </source>
</evidence>
<evidence type="ECO:0000313" key="6">
    <source>
        <dbReference type="EMBL" id="KAK7590629.1"/>
    </source>
</evidence>
<dbReference type="PROSITE" id="PS50088">
    <property type="entry name" value="ANK_REPEAT"/>
    <property type="match status" value="2"/>
</dbReference>
<reference evidence="6 7" key="1">
    <citation type="submission" date="2024-03" db="EMBL/GenBank/DDBJ databases">
        <title>Adaptation during the transition from Ophiocordyceps entomopathogen to insect associate is accompanied by gene loss and intensified selection.</title>
        <authorList>
            <person name="Ward C.M."/>
            <person name="Onetto C.A."/>
            <person name="Borneman A.R."/>
        </authorList>
    </citation>
    <scope>NUCLEOTIDE SEQUENCE [LARGE SCALE GENOMIC DNA]</scope>
    <source>
        <strain evidence="6">AWRI1</strain>
        <tissue evidence="6">Single Adult Female</tissue>
    </source>
</reference>
<dbReference type="Pfam" id="PF12796">
    <property type="entry name" value="Ank_2"/>
    <property type="match status" value="1"/>
</dbReference>
<comment type="function">
    <text evidence="3">Plays an important role in regulating intracellular signaling events associated with erythroid terminal differentiation.</text>
</comment>
<feature type="repeat" description="ANK" evidence="5">
    <location>
        <begin position="118"/>
        <end position="150"/>
    </location>
</feature>
<comment type="caution">
    <text evidence="6">The sequence shown here is derived from an EMBL/GenBank/DDBJ whole genome shotgun (WGS) entry which is preliminary data.</text>
</comment>
<feature type="repeat" description="ANK" evidence="5">
    <location>
        <begin position="151"/>
        <end position="183"/>
    </location>
</feature>
<sequence>MGDEEKKPDIKNIDACTTYSQQPWDRIGERLLGCSDHILNLSPIYEHHDFVGKIKSRISNMKRALRSSMSPIAELKFNNQVKGQELERLLCELVFRGNRKTVEDILKLGISPNCFDHHRRPPLHIAVTKGYCEMSKLLLEYGADPNIKDGLGNTSLHLAACTNDVEMALILIKGGASVHSKDVRGRSPIQLAQSKLRILRSSSSAINKNVVSKVLDLLLLYVEKTSDETHKNDEAELLSNFQKRLQITETPEQISAEVENLSKLLSEMETLAI</sequence>
<keyword evidence="7" id="KW-1185">Reference proteome</keyword>
<dbReference type="InterPro" id="IPR036770">
    <property type="entry name" value="Ankyrin_rpt-contain_sf"/>
</dbReference>
<dbReference type="AlphaFoldDB" id="A0AAN9Y417"/>
<dbReference type="EMBL" id="JBBCAQ010000022">
    <property type="protein sequence ID" value="KAK7590629.1"/>
    <property type="molecule type" value="Genomic_DNA"/>
</dbReference>
<evidence type="ECO:0000256" key="1">
    <source>
        <dbReference type="ARBA" id="ARBA00022737"/>
    </source>
</evidence>
<accession>A0AAN9Y417</accession>
<proteinExistence type="predicted"/>
<keyword evidence="2 5" id="KW-0040">ANK repeat</keyword>
<evidence type="ECO:0000256" key="5">
    <source>
        <dbReference type="PROSITE-ProRule" id="PRU00023"/>
    </source>
</evidence>
<name>A0AAN9Y417_9HEMI</name>
<keyword evidence="1" id="KW-0677">Repeat</keyword>
<dbReference type="Gene3D" id="1.25.40.20">
    <property type="entry name" value="Ankyrin repeat-containing domain"/>
    <property type="match status" value="2"/>
</dbReference>
<evidence type="ECO:0000256" key="2">
    <source>
        <dbReference type="ARBA" id="ARBA00023043"/>
    </source>
</evidence>
<dbReference type="SUPFAM" id="SSF48403">
    <property type="entry name" value="Ankyrin repeat"/>
    <property type="match status" value="1"/>
</dbReference>
<gene>
    <name evidence="6" type="ORF">V9T40_002242</name>
</gene>
<dbReference type="Proteomes" id="UP001367676">
    <property type="component" value="Unassembled WGS sequence"/>
</dbReference>
<dbReference type="InterPro" id="IPR002110">
    <property type="entry name" value="Ankyrin_rpt"/>
</dbReference>
<protein>
    <recommendedName>
        <fullName evidence="4">Ankyrin repeat domain-containing protein 54</fullName>
    </recommendedName>
</protein>
<dbReference type="SMART" id="SM00248">
    <property type="entry name" value="ANK"/>
    <property type="match status" value="3"/>
</dbReference>
<dbReference type="PANTHER" id="PTHR24197">
    <property type="entry name" value="ANKYRIN REPEAT DOMAIN-CONTAINING PROTEIN 61"/>
    <property type="match status" value="1"/>
</dbReference>